<evidence type="ECO:0000313" key="8">
    <source>
        <dbReference type="Proteomes" id="UP000601522"/>
    </source>
</evidence>
<sequence>MRNAAFIFPGQGSQYIGMGKDFYDEFKESRYVLEEASDALSMDLRKLCFDGSEEELRKTENTQPAILATSIAMLRVVEKEGIDCEYTAGLSLGEYTSIVLSGGFDFFDAIKIVQKRGGFMQSAVPLGVGGMVAILGLNQQKLSIVMESVREEDIVEVANYNSPEQIVISGELNGLKSASKKALELGAKKVVELPLSAPFHSSLLFKALNISDLESFDRTMKILQGGV</sequence>
<evidence type="ECO:0000256" key="5">
    <source>
        <dbReference type="ARBA" id="ARBA00048462"/>
    </source>
</evidence>
<dbReference type="InterPro" id="IPR016036">
    <property type="entry name" value="Malonyl_transacylase_ACP-bd"/>
</dbReference>
<dbReference type="SMART" id="SM00827">
    <property type="entry name" value="PKS_AT"/>
    <property type="match status" value="1"/>
</dbReference>
<dbReference type="Gene3D" id="3.40.366.10">
    <property type="entry name" value="Malonyl-Coenzyme A Acyl Carrier Protein, domain 2"/>
    <property type="match status" value="1"/>
</dbReference>
<dbReference type="GO" id="GO:0004314">
    <property type="term" value="F:[acyl-carrier-protein] S-malonyltransferase activity"/>
    <property type="evidence" value="ECO:0007669"/>
    <property type="project" value="UniProtKB-EC"/>
</dbReference>
<dbReference type="SUPFAM" id="SSF52151">
    <property type="entry name" value="FabD/lysophospholipase-like"/>
    <property type="match status" value="1"/>
</dbReference>
<evidence type="ECO:0000313" key="7">
    <source>
        <dbReference type="EMBL" id="MBC8591020.1"/>
    </source>
</evidence>
<dbReference type="GO" id="GO:0005829">
    <property type="term" value="C:cytosol"/>
    <property type="evidence" value="ECO:0007669"/>
    <property type="project" value="TreeGrafter"/>
</dbReference>
<evidence type="ECO:0000259" key="6">
    <source>
        <dbReference type="SMART" id="SM00827"/>
    </source>
</evidence>
<dbReference type="PANTHER" id="PTHR42681:SF1">
    <property type="entry name" value="MALONYL-COA-ACYL CARRIER PROTEIN TRANSACYLASE, MITOCHONDRIAL"/>
    <property type="match status" value="1"/>
</dbReference>
<feature type="domain" description="Malonyl-CoA:ACP transacylase (MAT)" evidence="6">
    <location>
        <begin position="7"/>
        <end position="225"/>
    </location>
</feature>
<dbReference type="InterPro" id="IPR050858">
    <property type="entry name" value="Mal-CoA-ACP_Trans/PKS_FabD"/>
</dbReference>
<dbReference type="RefSeq" id="WP_249323857.1">
    <property type="nucleotide sequence ID" value="NZ_JACRTK010000003.1"/>
</dbReference>
<dbReference type="SUPFAM" id="SSF55048">
    <property type="entry name" value="Probable ACP-binding domain of malonyl-CoA ACP transacylase"/>
    <property type="match status" value="1"/>
</dbReference>
<dbReference type="EC" id="2.3.1.39" evidence="2"/>
<name>A0A926EYV6_9FIRM</name>
<dbReference type="InterPro" id="IPR016035">
    <property type="entry name" value="Acyl_Trfase/lysoPLipase"/>
</dbReference>
<dbReference type="InterPro" id="IPR014043">
    <property type="entry name" value="Acyl_transferase_dom"/>
</dbReference>
<proteinExistence type="inferred from homology"/>
<comment type="catalytic activity">
    <reaction evidence="5">
        <text>holo-[ACP] + malonyl-CoA = malonyl-[ACP] + CoA</text>
        <dbReference type="Rhea" id="RHEA:41792"/>
        <dbReference type="Rhea" id="RHEA-COMP:9623"/>
        <dbReference type="Rhea" id="RHEA-COMP:9685"/>
        <dbReference type="ChEBI" id="CHEBI:57287"/>
        <dbReference type="ChEBI" id="CHEBI:57384"/>
        <dbReference type="ChEBI" id="CHEBI:64479"/>
        <dbReference type="ChEBI" id="CHEBI:78449"/>
        <dbReference type="EC" id="2.3.1.39"/>
    </reaction>
</comment>
<dbReference type="AlphaFoldDB" id="A0A926EYV6"/>
<evidence type="ECO:0000256" key="4">
    <source>
        <dbReference type="ARBA" id="ARBA00023315"/>
    </source>
</evidence>
<keyword evidence="4" id="KW-0012">Acyltransferase</keyword>
<reference evidence="7 8" key="1">
    <citation type="submission" date="2020-08" db="EMBL/GenBank/DDBJ databases">
        <title>Genome public.</title>
        <authorList>
            <person name="Liu C."/>
            <person name="Sun Q."/>
        </authorList>
    </citation>
    <scope>NUCLEOTIDE SEQUENCE [LARGE SCALE GENOMIC DNA]</scope>
    <source>
        <strain evidence="7 8">NSJ-26</strain>
    </source>
</reference>
<dbReference type="InterPro" id="IPR001227">
    <property type="entry name" value="Ac_transferase_dom_sf"/>
</dbReference>
<dbReference type="Pfam" id="PF00698">
    <property type="entry name" value="Acyl_transf_1"/>
    <property type="match status" value="1"/>
</dbReference>
<keyword evidence="3" id="KW-0808">Transferase</keyword>
<protein>
    <recommendedName>
        <fullName evidence="2">[acyl-carrier-protein] S-malonyltransferase</fullName>
        <ecNumber evidence="2">2.3.1.39</ecNumber>
    </recommendedName>
</protein>
<dbReference type="GO" id="GO:0006633">
    <property type="term" value="P:fatty acid biosynthetic process"/>
    <property type="evidence" value="ECO:0007669"/>
    <property type="project" value="TreeGrafter"/>
</dbReference>
<evidence type="ECO:0000256" key="2">
    <source>
        <dbReference type="ARBA" id="ARBA00013258"/>
    </source>
</evidence>
<dbReference type="FunFam" id="3.30.70.250:FF:000001">
    <property type="entry name" value="Malonyl CoA-acyl carrier protein transacylase"/>
    <property type="match status" value="1"/>
</dbReference>
<organism evidence="7 8">
    <name type="scientific">Wansuia hejianensis</name>
    <dbReference type="NCBI Taxonomy" id="2763667"/>
    <lineage>
        <taxon>Bacteria</taxon>
        <taxon>Bacillati</taxon>
        <taxon>Bacillota</taxon>
        <taxon>Clostridia</taxon>
        <taxon>Lachnospirales</taxon>
        <taxon>Lachnospiraceae</taxon>
        <taxon>Wansuia</taxon>
    </lineage>
</organism>
<comment type="similarity">
    <text evidence="1">Belongs to the FabD family.</text>
</comment>
<accession>A0A926EYV6</accession>
<gene>
    <name evidence="7" type="ORF">H8689_07820</name>
</gene>
<dbReference type="EMBL" id="JACRTK010000003">
    <property type="protein sequence ID" value="MBC8591020.1"/>
    <property type="molecule type" value="Genomic_DNA"/>
</dbReference>
<comment type="caution">
    <text evidence="7">The sequence shown here is derived from an EMBL/GenBank/DDBJ whole genome shotgun (WGS) entry which is preliminary data.</text>
</comment>
<evidence type="ECO:0000256" key="3">
    <source>
        <dbReference type="ARBA" id="ARBA00022679"/>
    </source>
</evidence>
<dbReference type="Gene3D" id="3.30.70.250">
    <property type="entry name" value="Malonyl-CoA ACP transacylase, ACP-binding"/>
    <property type="match status" value="1"/>
</dbReference>
<keyword evidence="8" id="KW-1185">Reference proteome</keyword>
<evidence type="ECO:0000256" key="1">
    <source>
        <dbReference type="ARBA" id="ARBA00008217"/>
    </source>
</evidence>
<dbReference type="Proteomes" id="UP000601522">
    <property type="component" value="Unassembled WGS sequence"/>
</dbReference>
<dbReference type="PANTHER" id="PTHR42681">
    <property type="entry name" value="MALONYL-COA-ACYL CARRIER PROTEIN TRANSACYLASE, MITOCHONDRIAL"/>
    <property type="match status" value="1"/>
</dbReference>